<evidence type="ECO:0000313" key="3">
    <source>
        <dbReference type="Proteomes" id="UP000324585"/>
    </source>
</evidence>
<feature type="region of interest" description="Disordered" evidence="1">
    <location>
        <begin position="245"/>
        <end position="265"/>
    </location>
</feature>
<accession>A0A5J4Z123</accession>
<feature type="compositionally biased region" description="Basic residues" evidence="1">
    <location>
        <begin position="636"/>
        <end position="648"/>
    </location>
</feature>
<evidence type="ECO:0008006" key="4">
    <source>
        <dbReference type="Google" id="ProtNLM"/>
    </source>
</evidence>
<dbReference type="Gene3D" id="1.10.10.60">
    <property type="entry name" value="Homeodomain-like"/>
    <property type="match status" value="1"/>
</dbReference>
<proteinExistence type="predicted"/>
<feature type="region of interest" description="Disordered" evidence="1">
    <location>
        <begin position="482"/>
        <end position="555"/>
    </location>
</feature>
<sequence>MDASNRSLAYARLQGIGKGSTDYYVRTLSDVTLGRQRKKRTPEPPAPDAACENEPELGVPPASEDFCELRGANKSVSSKHAMLYWSAEHKCWMIQCIAEKGFMCVDGLLLRNGMHAVPLKSKSFLEIGGDGFFFLTASPPFIYTADIPAYEAKHGKMDICTPQDRKRAVNTTPNNASLASAEAGKRKGMKLSAAAALANLSTATVPVIEPDPEWTKKEVAEFMRVLFILGPPFVKKSIPLDFGKSNERDFRKSRHPDSDDDDEPLDHHREIADFALDWKDFRKLSYFERKSDEQLELYFDDLISACRAAMRTGKTKRDQHAEGCGCVICQIIQKRILYLKSLDGAHDAAARLTGWDDEKPHISMTMIRAQKLRVRLSLIEAACMVETNKGKQIMRNIAEDIHPALEEMRFEMPTWWDQNVHDEQMMQGVARYGVGVWDKIWADLDFDFLDSDEKIPNTVAMKRFREVAGLFLNELDKSASTSKRRASRLRERMRAAGGVDGAPRRSERSKRLDAASNRKHFDDDSEESLLGMFDADDLSDDGGSSGAENSGDDGLIVYEIDEDELEAMEVPDSNLGADGSSPGMKSDVLESHTGADPAERIPSEASTDTAPSEDECIPYDVGATRKTPKGPVASASRKKTAKSNRRKSGPADSADIRAEERREGTKVTKGTKRKRKSGSK</sequence>
<organism evidence="2 3">
    <name type="scientific">Porphyridium purpureum</name>
    <name type="common">Red alga</name>
    <name type="synonym">Porphyridium cruentum</name>
    <dbReference type="NCBI Taxonomy" id="35688"/>
    <lineage>
        <taxon>Eukaryota</taxon>
        <taxon>Rhodophyta</taxon>
        <taxon>Bangiophyceae</taxon>
        <taxon>Porphyridiales</taxon>
        <taxon>Porphyridiaceae</taxon>
        <taxon>Porphyridium</taxon>
    </lineage>
</organism>
<gene>
    <name evidence="2" type="ORF">FVE85_0282</name>
</gene>
<dbReference type="AlphaFoldDB" id="A0A5J4Z123"/>
<comment type="caution">
    <text evidence="2">The sequence shown here is derived from an EMBL/GenBank/DDBJ whole genome shotgun (WGS) entry which is preliminary data.</text>
</comment>
<dbReference type="OrthoDB" id="5954824at2759"/>
<feature type="compositionally biased region" description="Basic and acidic residues" evidence="1">
    <location>
        <begin position="654"/>
        <end position="666"/>
    </location>
</feature>
<feature type="compositionally biased region" description="Basic and acidic residues" evidence="1">
    <location>
        <begin position="502"/>
        <end position="513"/>
    </location>
</feature>
<feature type="compositionally biased region" description="Basic residues" evidence="1">
    <location>
        <begin position="669"/>
        <end position="680"/>
    </location>
</feature>
<protein>
    <recommendedName>
        <fullName evidence="4">FHA domain-containing protein</fullName>
    </recommendedName>
</protein>
<feature type="region of interest" description="Disordered" evidence="1">
    <location>
        <begin position="34"/>
        <end position="57"/>
    </location>
</feature>
<name>A0A5J4Z123_PORPP</name>
<dbReference type="EMBL" id="VRMN01000002">
    <property type="protein sequence ID" value="KAA8496553.1"/>
    <property type="molecule type" value="Genomic_DNA"/>
</dbReference>
<keyword evidence="3" id="KW-1185">Reference proteome</keyword>
<dbReference type="Proteomes" id="UP000324585">
    <property type="component" value="Unassembled WGS sequence"/>
</dbReference>
<evidence type="ECO:0000313" key="2">
    <source>
        <dbReference type="EMBL" id="KAA8496553.1"/>
    </source>
</evidence>
<feature type="region of interest" description="Disordered" evidence="1">
    <location>
        <begin position="568"/>
        <end position="680"/>
    </location>
</feature>
<reference evidence="3" key="1">
    <citation type="journal article" date="2019" name="Nat. Commun.">
        <title>Expansion of phycobilisome linker gene families in mesophilic red algae.</title>
        <authorList>
            <person name="Lee J."/>
            <person name="Kim D."/>
            <person name="Bhattacharya D."/>
            <person name="Yoon H.S."/>
        </authorList>
    </citation>
    <scope>NUCLEOTIDE SEQUENCE [LARGE SCALE GENOMIC DNA]</scope>
    <source>
        <strain evidence="3">CCMP 1328</strain>
    </source>
</reference>
<evidence type="ECO:0000256" key="1">
    <source>
        <dbReference type="SAM" id="MobiDB-lite"/>
    </source>
</evidence>